<dbReference type="InterPro" id="IPR001792">
    <property type="entry name" value="Acylphosphatase-like_dom"/>
</dbReference>
<dbReference type="EC" id="3.6.1.7" evidence="2 5"/>
<keyword evidence="10" id="KW-1185">Reference proteome</keyword>
<dbReference type="PROSITE" id="PS51160">
    <property type="entry name" value="ACYLPHOSPHATASE_3"/>
    <property type="match status" value="1"/>
</dbReference>
<dbReference type="PRINTS" id="PR00112">
    <property type="entry name" value="ACYLPHPHTASE"/>
</dbReference>
<comment type="similarity">
    <text evidence="1 7">Belongs to the acylphosphatase family.</text>
</comment>
<dbReference type="PANTHER" id="PTHR47268:SF4">
    <property type="entry name" value="ACYLPHOSPHATASE"/>
    <property type="match status" value="1"/>
</dbReference>
<dbReference type="HOGENOM" id="CLU_141932_2_0_9"/>
<evidence type="ECO:0000256" key="3">
    <source>
        <dbReference type="ARBA" id="ARBA00015991"/>
    </source>
</evidence>
<feature type="active site" evidence="5">
    <location>
        <position position="21"/>
    </location>
</feature>
<dbReference type="InterPro" id="IPR036046">
    <property type="entry name" value="Acylphosphatase-like_dom_sf"/>
</dbReference>
<dbReference type="InterPro" id="IPR017968">
    <property type="entry name" value="Acylphosphatase_CS"/>
</dbReference>
<evidence type="ECO:0000256" key="1">
    <source>
        <dbReference type="ARBA" id="ARBA00005614"/>
    </source>
</evidence>
<protein>
    <recommendedName>
        <fullName evidence="3 5">Acylphosphatase</fullName>
        <ecNumber evidence="2 5">3.6.1.7</ecNumber>
    </recommendedName>
</protein>
<evidence type="ECO:0000313" key="9">
    <source>
        <dbReference type="EMBL" id="AGK97219.1"/>
    </source>
</evidence>
<dbReference type="PROSITE" id="PS00151">
    <property type="entry name" value="ACYLPHOSPHATASE_2"/>
    <property type="match status" value="1"/>
</dbReference>
<dbReference type="Pfam" id="PF00708">
    <property type="entry name" value="Acylphosphatase"/>
    <property type="match status" value="1"/>
</dbReference>
<dbReference type="SUPFAM" id="SSF54975">
    <property type="entry name" value="Acylphosphatase/BLUF domain-like"/>
    <property type="match status" value="1"/>
</dbReference>
<feature type="domain" description="Acylphosphatase-like" evidence="8">
    <location>
        <begin position="6"/>
        <end position="93"/>
    </location>
</feature>
<comment type="catalytic activity">
    <reaction evidence="4 5 6">
        <text>an acyl phosphate + H2O = a carboxylate + phosphate + H(+)</text>
        <dbReference type="Rhea" id="RHEA:14965"/>
        <dbReference type="ChEBI" id="CHEBI:15377"/>
        <dbReference type="ChEBI" id="CHEBI:15378"/>
        <dbReference type="ChEBI" id="CHEBI:29067"/>
        <dbReference type="ChEBI" id="CHEBI:43474"/>
        <dbReference type="ChEBI" id="CHEBI:59918"/>
        <dbReference type="EC" id="3.6.1.7"/>
    </reaction>
</comment>
<dbReference type="STRING" id="86416.Clopa_2355"/>
<organism evidence="9 10">
    <name type="scientific">Clostridium pasteurianum BC1</name>
    <dbReference type="NCBI Taxonomy" id="86416"/>
    <lineage>
        <taxon>Bacteria</taxon>
        <taxon>Bacillati</taxon>
        <taxon>Bacillota</taxon>
        <taxon>Clostridia</taxon>
        <taxon>Eubacteriales</taxon>
        <taxon>Clostridiaceae</taxon>
        <taxon>Clostridium</taxon>
    </lineage>
</organism>
<evidence type="ECO:0000313" key="10">
    <source>
        <dbReference type="Proteomes" id="UP000013523"/>
    </source>
</evidence>
<evidence type="ECO:0000256" key="7">
    <source>
        <dbReference type="RuleBase" id="RU004168"/>
    </source>
</evidence>
<dbReference type="EMBL" id="CP003261">
    <property type="protein sequence ID" value="AGK97219.1"/>
    <property type="molecule type" value="Genomic_DNA"/>
</dbReference>
<evidence type="ECO:0000256" key="6">
    <source>
        <dbReference type="RuleBase" id="RU000553"/>
    </source>
</evidence>
<evidence type="ECO:0000256" key="2">
    <source>
        <dbReference type="ARBA" id="ARBA00012150"/>
    </source>
</evidence>
<proteinExistence type="inferred from homology"/>
<dbReference type="Gene3D" id="3.30.70.100">
    <property type="match status" value="1"/>
</dbReference>
<feature type="active site" evidence="5">
    <location>
        <position position="39"/>
    </location>
</feature>
<dbReference type="eggNOG" id="COG1254">
    <property type="taxonomic scope" value="Bacteria"/>
</dbReference>
<keyword evidence="5 6" id="KW-0378">Hydrolase</keyword>
<dbReference type="PATRIC" id="fig|86416.3.peg.2337"/>
<dbReference type="KEGG" id="cpas:Clopa_2355"/>
<dbReference type="InterPro" id="IPR020456">
    <property type="entry name" value="Acylphosphatase"/>
</dbReference>
<dbReference type="PANTHER" id="PTHR47268">
    <property type="entry name" value="ACYLPHOSPHATASE"/>
    <property type="match status" value="1"/>
</dbReference>
<reference evidence="9 10" key="1">
    <citation type="submission" date="2012-01" db="EMBL/GenBank/DDBJ databases">
        <title>Complete sequence of chromosome of Clostridium pasteurianum BC1.</title>
        <authorList>
            <consortium name="US DOE Joint Genome Institute"/>
            <person name="Lucas S."/>
            <person name="Han J."/>
            <person name="Lapidus A."/>
            <person name="Cheng J.-F."/>
            <person name="Goodwin L."/>
            <person name="Pitluck S."/>
            <person name="Peters L."/>
            <person name="Mikhailova N."/>
            <person name="Teshima H."/>
            <person name="Detter J.C."/>
            <person name="Han C."/>
            <person name="Tapia R."/>
            <person name="Land M."/>
            <person name="Hauser L."/>
            <person name="Kyrpides N."/>
            <person name="Ivanova N."/>
            <person name="Pagani I."/>
            <person name="Dunn J."/>
            <person name="Taghavi S."/>
            <person name="Francis A."/>
            <person name="van der Lelie D."/>
            <person name="Woyke T."/>
        </authorList>
    </citation>
    <scope>NUCLEOTIDE SEQUENCE [LARGE SCALE GENOMIC DNA]</scope>
    <source>
        <strain evidence="9 10">BC1</strain>
    </source>
</reference>
<accession>R4K9L5</accession>
<sequence>MIFINRYFIKVYGRVQGVGFRFHAQYLADHFKLTGWVKNCEDGTVEMEVQGREDDIDAFKIKIKEGNRFIKVKDIYSEKIDITSEEKTFRVIY</sequence>
<evidence type="ECO:0000256" key="4">
    <source>
        <dbReference type="ARBA" id="ARBA00047645"/>
    </source>
</evidence>
<name>R4K9L5_CLOPA</name>
<evidence type="ECO:0000259" key="8">
    <source>
        <dbReference type="PROSITE" id="PS51160"/>
    </source>
</evidence>
<dbReference type="GO" id="GO:0003998">
    <property type="term" value="F:acylphosphatase activity"/>
    <property type="evidence" value="ECO:0007669"/>
    <property type="project" value="UniProtKB-EC"/>
</dbReference>
<dbReference type="Proteomes" id="UP000013523">
    <property type="component" value="Chromosome"/>
</dbReference>
<dbReference type="PROSITE" id="PS00150">
    <property type="entry name" value="ACYLPHOSPHATASE_1"/>
    <property type="match status" value="1"/>
</dbReference>
<dbReference type="AlphaFoldDB" id="R4K9L5"/>
<gene>
    <name evidence="9" type="ORF">Clopa_2355</name>
</gene>
<evidence type="ECO:0000256" key="5">
    <source>
        <dbReference type="PROSITE-ProRule" id="PRU00520"/>
    </source>
</evidence>